<dbReference type="InterPro" id="IPR023753">
    <property type="entry name" value="FAD/NAD-binding_dom"/>
</dbReference>
<dbReference type="PANTHER" id="PTHR43735">
    <property type="entry name" value="APOPTOSIS-INDUCING FACTOR 1"/>
    <property type="match status" value="1"/>
</dbReference>
<name>A0ABR3V4M6_HUMIN</name>
<dbReference type="SUPFAM" id="SSF51905">
    <property type="entry name" value="FAD/NAD(P)-binding domain"/>
    <property type="match status" value="1"/>
</dbReference>
<dbReference type="PRINTS" id="PR00368">
    <property type="entry name" value="FADPNR"/>
</dbReference>
<dbReference type="Proteomes" id="UP001583172">
    <property type="component" value="Unassembled WGS sequence"/>
</dbReference>
<evidence type="ECO:0000259" key="1">
    <source>
        <dbReference type="Pfam" id="PF07992"/>
    </source>
</evidence>
<keyword evidence="3" id="KW-1185">Reference proteome</keyword>
<dbReference type="EMBL" id="JAZGSY010000445">
    <property type="protein sequence ID" value="KAL1836223.1"/>
    <property type="molecule type" value="Genomic_DNA"/>
</dbReference>
<dbReference type="PRINTS" id="PR00469">
    <property type="entry name" value="PNDRDTASEII"/>
</dbReference>
<dbReference type="PANTHER" id="PTHR43735:SF5">
    <property type="entry name" value="FAD_NAD(P)-BINDING DOMAIN-CONTAINING PROTEIN"/>
    <property type="match status" value="1"/>
</dbReference>
<gene>
    <name evidence="2" type="ORF">VTJ49DRAFT_5418</name>
</gene>
<protein>
    <recommendedName>
        <fullName evidence="1">FAD/NAD(P)-binding domain-containing protein</fullName>
    </recommendedName>
</protein>
<sequence>MVLEITRKASLLARLAAHGLRLACSSLRRVLSTQWASLTMRRPSVPTHPSEVKNVVVAGASFAGYFAARLLATSLPKDGRYRVVVIEPNSHFNFTWIMPRFCVVGGHEHKAFIPYTPAFFSQAPKGMVRWVQDRVTGVRKNAVVLRSGDEIPFEFLLIATGSTMANGLPSRVGVEDKAGGIERLKSMQARIREATRLVIAGGGAAGVELATDAKSQYPDKSVTLVHSRQAVMSRFGPGLQKSAMEALQKLGVDVVVGEKVQAPTADGKFITLSSGRQLECDCLINCTGQKPASGLVAEIAPHALAPSGRIRVKPTLQIDDDSLPNVFACGDVAETKVSNQNARTSARQAEVAADNIVQMARGRVPSYTYEPAWQDEVISLTLGLGQSITEIWDGRAELLFSRPEKDLAPMCERAWRSLACKPFEDTGVYSDHQM</sequence>
<organism evidence="2 3">
    <name type="scientific">Humicola insolens</name>
    <name type="common">Soft-rot fungus</name>
    <dbReference type="NCBI Taxonomy" id="85995"/>
    <lineage>
        <taxon>Eukaryota</taxon>
        <taxon>Fungi</taxon>
        <taxon>Dikarya</taxon>
        <taxon>Ascomycota</taxon>
        <taxon>Pezizomycotina</taxon>
        <taxon>Sordariomycetes</taxon>
        <taxon>Sordariomycetidae</taxon>
        <taxon>Sordariales</taxon>
        <taxon>Chaetomiaceae</taxon>
        <taxon>Mycothermus</taxon>
    </lineage>
</organism>
<dbReference type="Gene3D" id="3.50.50.100">
    <property type="match status" value="1"/>
</dbReference>
<evidence type="ECO:0000313" key="3">
    <source>
        <dbReference type="Proteomes" id="UP001583172"/>
    </source>
</evidence>
<accession>A0ABR3V4M6</accession>
<reference evidence="2 3" key="1">
    <citation type="journal article" date="2024" name="Commun. Biol.">
        <title>Comparative genomic analysis of thermophilic fungi reveals convergent evolutionary adaptations and gene losses.</title>
        <authorList>
            <person name="Steindorff A.S."/>
            <person name="Aguilar-Pontes M.V."/>
            <person name="Robinson A.J."/>
            <person name="Andreopoulos B."/>
            <person name="LaButti K."/>
            <person name="Kuo A."/>
            <person name="Mondo S."/>
            <person name="Riley R."/>
            <person name="Otillar R."/>
            <person name="Haridas S."/>
            <person name="Lipzen A."/>
            <person name="Grimwood J."/>
            <person name="Schmutz J."/>
            <person name="Clum A."/>
            <person name="Reid I.D."/>
            <person name="Moisan M.C."/>
            <person name="Butler G."/>
            <person name="Nguyen T.T.M."/>
            <person name="Dewar K."/>
            <person name="Conant G."/>
            <person name="Drula E."/>
            <person name="Henrissat B."/>
            <person name="Hansel C."/>
            <person name="Singer S."/>
            <person name="Hutchinson M.I."/>
            <person name="de Vries R.P."/>
            <person name="Natvig D.O."/>
            <person name="Powell A.J."/>
            <person name="Tsang A."/>
            <person name="Grigoriev I.V."/>
        </authorList>
    </citation>
    <scope>NUCLEOTIDE SEQUENCE [LARGE SCALE GENOMIC DNA]</scope>
    <source>
        <strain evidence="2 3">CBS 620.91</strain>
    </source>
</reference>
<proteinExistence type="predicted"/>
<dbReference type="Pfam" id="PF07992">
    <property type="entry name" value="Pyr_redox_2"/>
    <property type="match status" value="1"/>
</dbReference>
<comment type="caution">
    <text evidence="2">The sequence shown here is derived from an EMBL/GenBank/DDBJ whole genome shotgun (WGS) entry which is preliminary data.</text>
</comment>
<evidence type="ECO:0000313" key="2">
    <source>
        <dbReference type="EMBL" id="KAL1836223.1"/>
    </source>
</evidence>
<dbReference type="InterPro" id="IPR036188">
    <property type="entry name" value="FAD/NAD-bd_sf"/>
</dbReference>
<feature type="domain" description="FAD/NAD(P)-binding" evidence="1">
    <location>
        <begin position="54"/>
        <end position="348"/>
    </location>
</feature>